<reference evidence="2 3" key="1">
    <citation type="submission" date="2020-04" db="EMBL/GenBank/DDBJ databases">
        <title>Perkinsus chesapeaki whole genome sequence.</title>
        <authorList>
            <person name="Bogema D.R."/>
        </authorList>
    </citation>
    <scope>NUCLEOTIDE SEQUENCE [LARGE SCALE GENOMIC DNA]</scope>
    <source>
        <strain evidence="2">ATCC PRA-425</strain>
    </source>
</reference>
<accession>A0A7J6L519</accession>
<proteinExistence type="predicted"/>
<feature type="region of interest" description="Disordered" evidence="1">
    <location>
        <begin position="1"/>
        <end position="24"/>
    </location>
</feature>
<evidence type="ECO:0000313" key="3">
    <source>
        <dbReference type="Proteomes" id="UP000591131"/>
    </source>
</evidence>
<dbReference type="EMBL" id="JAAPAO010000747">
    <property type="protein sequence ID" value="KAF4654291.1"/>
    <property type="molecule type" value="Genomic_DNA"/>
</dbReference>
<dbReference type="AlphaFoldDB" id="A0A7J6L519"/>
<dbReference type="Proteomes" id="UP000591131">
    <property type="component" value="Unassembled WGS sequence"/>
</dbReference>
<gene>
    <name evidence="2" type="ORF">FOL47_010044</name>
</gene>
<evidence type="ECO:0000313" key="2">
    <source>
        <dbReference type="EMBL" id="KAF4654291.1"/>
    </source>
</evidence>
<evidence type="ECO:0000256" key="1">
    <source>
        <dbReference type="SAM" id="MobiDB-lite"/>
    </source>
</evidence>
<organism evidence="2 3">
    <name type="scientific">Perkinsus chesapeaki</name>
    <name type="common">Clam parasite</name>
    <name type="synonym">Perkinsus andrewsi</name>
    <dbReference type="NCBI Taxonomy" id="330153"/>
    <lineage>
        <taxon>Eukaryota</taxon>
        <taxon>Sar</taxon>
        <taxon>Alveolata</taxon>
        <taxon>Perkinsozoa</taxon>
        <taxon>Perkinsea</taxon>
        <taxon>Perkinsida</taxon>
        <taxon>Perkinsidae</taxon>
        <taxon>Perkinsus</taxon>
    </lineage>
</organism>
<sequence length="441" mass="46830">MASGTEAPGLTIDHTASTHQSPSSSSCCYLNCSLLHGFPKQKAEEGQIFQLPALLRPPAVATPGKVQGDCAPYASLVVPSFARPHHQGSNRLNDNIRIYENGTFEFEDVNDKSLGVSGTACIALCYPSGEQLKSMCALSKHQREAPLSPSVCCGSTGVHAFKTVDGLVLLSGTVEAGTEPTLVGTLPDASMRPRETVNMLIDASGACARIQPDGSIRVVGGSGNRVSLDGVRFVSADCVADEYPIISNDKQKLSVVVLKRSRIVVLNGKARAEGATSKGGDESGTSCLLGVLPPEVPPPRRLILCPVLASVCITITTGGDVIATKTGVGARYVSLSGVLWPYPYGADNVNLNPVPVPRAAKCAPPPRIPGLSGNFRKMLDDQDLFQCMCSLGPEQKEYLLAKVKQNLGILVFTDATGHQPKDYARYLKNLLWRSLYAVEEP</sequence>
<comment type="caution">
    <text evidence="2">The sequence shown here is derived from an EMBL/GenBank/DDBJ whole genome shotgun (WGS) entry which is preliminary data.</text>
</comment>
<name>A0A7J6L519_PERCH</name>
<dbReference type="OrthoDB" id="437417at2759"/>
<keyword evidence="3" id="KW-1185">Reference proteome</keyword>
<protein>
    <submittedName>
        <fullName evidence="2">Uncharacterized protein</fullName>
    </submittedName>
</protein>